<dbReference type="Gramene" id="AET4Gv20035500.2">
    <property type="protein sequence ID" value="AET4Gv20035500.2"/>
    <property type="gene ID" value="AET4Gv20035500"/>
</dbReference>
<sequence length="71" mass="8340">HGAGGTGPARGVRQLLLQHTHQRRERHARHGVRRRRWRAAAQRRLISYHRPAGPIYMYRPDLSMAIKLNRL</sequence>
<evidence type="ECO:0000313" key="2">
    <source>
        <dbReference type="Proteomes" id="UP000015105"/>
    </source>
</evidence>
<keyword evidence="2" id="KW-1185">Reference proteome</keyword>
<protein>
    <submittedName>
        <fullName evidence="1">Uncharacterized protein</fullName>
    </submittedName>
</protein>
<name>A0A453H299_AEGTS</name>
<reference evidence="1" key="5">
    <citation type="journal article" date="2021" name="G3 (Bethesda)">
        <title>Aegilops tauschii genome assembly Aet v5.0 features greater sequence contiguity and improved annotation.</title>
        <authorList>
            <person name="Wang L."/>
            <person name="Zhu T."/>
            <person name="Rodriguez J.C."/>
            <person name="Deal K.R."/>
            <person name="Dubcovsky J."/>
            <person name="McGuire P.E."/>
            <person name="Lux T."/>
            <person name="Spannagl M."/>
            <person name="Mayer K.F.X."/>
            <person name="Baldrich P."/>
            <person name="Meyers B.C."/>
            <person name="Huo N."/>
            <person name="Gu Y.Q."/>
            <person name="Zhou H."/>
            <person name="Devos K.M."/>
            <person name="Bennetzen J.L."/>
            <person name="Unver T."/>
            <person name="Budak H."/>
            <person name="Gulick P.J."/>
            <person name="Galiba G."/>
            <person name="Kalapos B."/>
            <person name="Nelson D.R."/>
            <person name="Li P."/>
            <person name="You F.M."/>
            <person name="Luo M.C."/>
            <person name="Dvorak J."/>
        </authorList>
    </citation>
    <scope>NUCLEOTIDE SEQUENCE [LARGE SCALE GENOMIC DNA]</scope>
    <source>
        <strain evidence="1">cv. AL8/78</strain>
    </source>
</reference>
<proteinExistence type="predicted"/>
<reference evidence="1" key="3">
    <citation type="journal article" date="2017" name="Nature">
        <title>Genome sequence of the progenitor of the wheat D genome Aegilops tauschii.</title>
        <authorList>
            <person name="Luo M.C."/>
            <person name="Gu Y.Q."/>
            <person name="Puiu D."/>
            <person name="Wang H."/>
            <person name="Twardziok S.O."/>
            <person name="Deal K.R."/>
            <person name="Huo N."/>
            <person name="Zhu T."/>
            <person name="Wang L."/>
            <person name="Wang Y."/>
            <person name="McGuire P.E."/>
            <person name="Liu S."/>
            <person name="Long H."/>
            <person name="Ramasamy R.K."/>
            <person name="Rodriguez J.C."/>
            <person name="Van S.L."/>
            <person name="Yuan L."/>
            <person name="Wang Z."/>
            <person name="Xia Z."/>
            <person name="Xiao L."/>
            <person name="Anderson O.D."/>
            <person name="Ouyang S."/>
            <person name="Liang Y."/>
            <person name="Zimin A.V."/>
            <person name="Pertea G."/>
            <person name="Qi P."/>
            <person name="Bennetzen J.L."/>
            <person name="Dai X."/>
            <person name="Dawson M.W."/>
            <person name="Muller H.G."/>
            <person name="Kugler K."/>
            <person name="Rivarola-Duarte L."/>
            <person name="Spannagl M."/>
            <person name="Mayer K.F.X."/>
            <person name="Lu F.H."/>
            <person name="Bevan M.W."/>
            <person name="Leroy P."/>
            <person name="Li P."/>
            <person name="You F.M."/>
            <person name="Sun Q."/>
            <person name="Liu Z."/>
            <person name="Lyons E."/>
            <person name="Wicker T."/>
            <person name="Salzberg S.L."/>
            <person name="Devos K.M."/>
            <person name="Dvorak J."/>
        </authorList>
    </citation>
    <scope>NUCLEOTIDE SEQUENCE [LARGE SCALE GENOMIC DNA]</scope>
    <source>
        <strain evidence="1">cv. AL8/78</strain>
    </source>
</reference>
<dbReference type="Proteomes" id="UP000015105">
    <property type="component" value="Chromosome 4D"/>
</dbReference>
<accession>A0A453H299</accession>
<dbReference type="AlphaFoldDB" id="A0A453H299"/>
<reference evidence="2" key="1">
    <citation type="journal article" date="2014" name="Science">
        <title>Ancient hybridizations among the ancestral genomes of bread wheat.</title>
        <authorList>
            <consortium name="International Wheat Genome Sequencing Consortium,"/>
            <person name="Marcussen T."/>
            <person name="Sandve S.R."/>
            <person name="Heier L."/>
            <person name="Spannagl M."/>
            <person name="Pfeifer M."/>
            <person name="Jakobsen K.S."/>
            <person name="Wulff B.B."/>
            <person name="Steuernagel B."/>
            <person name="Mayer K.F."/>
            <person name="Olsen O.A."/>
        </authorList>
    </citation>
    <scope>NUCLEOTIDE SEQUENCE [LARGE SCALE GENOMIC DNA]</scope>
    <source>
        <strain evidence="2">cv. AL8/78</strain>
    </source>
</reference>
<reference evidence="1" key="4">
    <citation type="submission" date="2019-03" db="UniProtKB">
        <authorList>
            <consortium name="EnsemblPlants"/>
        </authorList>
    </citation>
    <scope>IDENTIFICATION</scope>
</reference>
<reference evidence="2" key="2">
    <citation type="journal article" date="2017" name="Nat. Plants">
        <title>The Aegilops tauschii genome reveals multiple impacts of transposons.</title>
        <authorList>
            <person name="Zhao G."/>
            <person name="Zou C."/>
            <person name="Li K."/>
            <person name="Wang K."/>
            <person name="Li T."/>
            <person name="Gao L."/>
            <person name="Zhang X."/>
            <person name="Wang H."/>
            <person name="Yang Z."/>
            <person name="Liu X."/>
            <person name="Jiang W."/>
            <person name="Mao L."/>
            <person name="Kong X."/>
            <person name="Jiao Y."/>
            <person name="Jia J."/>
        </authorList>
    </citation>
    <scope>NUCLEOTIDE SEQUENCE [LARGE SCALE GENOMIC DNA]</scope>
    <source>
        <strain evidence="2">cv. AL8/78</strain>
    </source>
</reference>
<organism evidence="1 2">
    <name type="scientific">Aegilops tauschii subsp. strangulata</name>
    <name type="common">Goatgrass</name>
    <dbReference type="NCBI Taxonomy" id="200361"/>
    <lineage>
        <taxon>Eukaryota</taxon>
        <taxon>Viridiplantae</taxon>
        <taxon>Streptophyta</taxon>
        <taxon>Embryophyta</taxon>
        <taxon>Tracheophyta</taxon>
        <taxon>Spermatophyta</taxon>
        <taxon>Magnoliopsida</taxon>
        <taxon>Liliopsida</taxon>
        <taxon>Poales</taxon>
        <taxon>Poaceae</taxon>
        <taxon>BOP clade</taxon>
        <taxon>Pooideae</taxon>
        <taxon>Triticodae</taxon>
        <taxon>Triticeae</taxon>
        <taxon>Triticinae</taxon>
        <taxon>Aegilops</taxon>
    </lineage>
</organism>
<dbReference type="EnsemblPlants" id="AET4Gv20035500.2">
    <property type="protein sequence ID" value="AET4Gv20035500.2"/>
    <property type="gene ID" value="AET4Gv20035500"/>
</dbReference>
<evidence type="ECO:0000313" key="1">
    <source>
        <dbReference type="EnsemblPlants" id="AET4Gv20035500.2"/>
    </source>
</evidence>